<evidence type="ECO:0000256" key="1">
    <source>
        <dbReference type="SAM" id="MobiDB-lite"/>
    </source>
</evidence>
<organism evidence="2 3">
    <name type="scientific">Candida maltosa (strain Xu316)</name>
    <name type="common">Yeast</name>
    <dbReference type="NCBI Taxonomy" id="1245528"/>
    <lineage>
        <taxon>Eukaryota</taxon>
        <taxon>Fungi</taxon>
        <taxon>Dikarya</taxon>
        <taxon>Ascomycota</taxon>
        <taxon>Saccharomycotina</taxon>
        <taxon>Pichiomycetes</taxon>
        <taxon>Debaryomycetaceae</taxon>
        <taxon>Candida/Lodderomyces clade</taxon>
        <taxon>Candida</taxon>
    </lineage>
</organism>
<dbReference type="SUPFAM" id="SSF50129">
    <property type="entry name" value="GroES-like"/>
    <property type="match status" value="1"/>
</dbReference>
<dbReference type="HOGENOM" id="CLU_042318_0_0_1"/>
<gene>
    <name evidence="2" type="ORF">G210_1701</name>
</gene>
<evidence type="ECO:0000313" key="3">
    <source>
        <dbReference type="Proteomes" id="UP000011777"/>
    </source>
</evidence>
<dbReference type="EMBL" id="AOGT01001355">
    <property type="protein sequence ID" value="EMG47842.1"/>
    <property type="molecule type" value="Genomic_DNA"/>
</dbReference>
<dbReference type="STRING" id="1245528.M3HKC3"/>
<evidence type="ECO:0000313" key="2">
    <source>
        <dbReference type="EMBL" id="EMG47842.1"/>
    </source>
</evidence>
<proteinExistence type="predicted"/>
<sequence length="398" mass="45616">MTTLITTPTTSSTTSTTHWQLLPHKLPIKRIYNPITHEFIQTIRLPHEITEPTNNSETVNIKIKICGINYLSDFTHTNNNSVIPGKRVIGKLAQLPNVKFLVYPYTNCQIENLNHDHNHHYCPLTIGENIHGGLQDTLQVSKRLLIPIPGNVSLHDVCFVFDILLPFFKYSQYIKPEKTIIILNDVEKEMNEVLIVLRHLNIQSNKIVLVDGNSIDDKYLGKFDVVYCFNNKLLNLAKKYCVSTGLESTKSNFLVFSTTPIHGMSDRTNRVMRLTYDDKPLCLTVLRILSVLNKKKEVSSPSSSSSQSPTSGDSDSLVHSTSSTNTSSSVKYHHYSWIHFDHDIDLKNYHNLNLFEEDDEIYQSKIIRQMNDYLNQKKLTRVCYFNRTSKKTLNACII</sequence>
<dbReference type="Gene3D" id="3.90.180.10">
    <property type="entry name" value="Medium-chain alcohol dehydrogenases, catalytic domain"/>
    <property type="match status" value="1"/>
</dbReference>
<dbReference type="AlphaFoldDB" id="M3HKC3"/>
<protein>
    <submittedName>
        <fullName evidence="2">Uncharacterized protein</fullName>
    </submittedName>
</protein>
<feature type="compositionally biased region" description="Low complexity" evidence="1">
    <location>
        <begin position="299"/>
        <end position="322"/>
    </location>
</feature>
<keyword evidence="3" id="KW-1185">Reference proteome</keyword>
<dbReference type="InterPro" id="IPR011032">
    <property type="entry name" value="GroES-like_sf"/>
</dbReference>
<accession>M3HKC3</accession>
<dbReference type="Proteomes" id="UP000011777">
    <property type="component" value="Unassembled WGS sequence"/>
</dbReference>
<comment type="caution">
    <text evidence="2">The sequence shown here is derived from an EMBL/GenBank/DDBJ whole genome shotgun (WGS) entry which is preliminary data.</text>
</comment>
<name>M3HKC3_CANMX</name>
<reference evidence="2 3" key="1">
    <citation type="submission" date="2013-02" db="EMBL/GenBank/DDBJ databases">
        <title>Genome sequence of Candida maltosa Xu316, a potential industrial strain for xylitol and ethanol production.</title>
        <authorList>
            <person name="Yu J."/>
            <person name="Wang Q."/>
            <person name="Geng X."/>
            <person name="Bao W."/>
            <person name="He P."/>
            <person name="Cai J."/>
        </authorList>
    </citation>
    <scope>NUCLEOTIDE SEQUENCE [LARGE SCALE GENOMIC DNA]</scope>
    <source>
        <strain evidence="3">Xu316</strain>
    </source>
</reference>
<feature type="region of interest" description="Disordered" evidence="1">
    <location>
        <begin position="298"/>
        <end position="322"/>
    </location>
</feature>
<dbReference type="OrthoDB" id="4082978at2759"/>
<dbReference type="eggNOG" id="ENOG502RPYU">
    <property type="taxonomic scope" value="Eukaryota"/>
</dbReference>
<dbReference type="OMA" id="PHEITEP"/>